<evidence type="ECO:0000256" key="2">
    <source>
        <dbReference type="ARBA" id="ARBA00023295"/>
    </source>
</evidence>
<evidence type="ECO:0000256" key="1">
    <source>
        <dbReference type="ARBA" id="ARBA00022737"/>
    </source>
</evidence>
<feature type="domain" description="Fibronectin type-III" evidence="4">
    <location>
        <begin position="395"/>
        <end position="480"/>
    </location>
</feature>
<reference evidence="6" key="1">
    <citation type="journal article" date="2019" name="Int. J. Syst. Evol. Microbiol.">
        <title>The Global Catalogue of Microorganisms (GCM) 10K type strain sequencing project: providing services to taxonomists for standard genome sequencing and annotation.</title>
        <authorList>
            <consortium name="The Broad Institute Genomics Platform"/>
            <consortium name="The Broad Institute Genome Sequencing Center for Infectious Disease"/>
            <person name="Wu L."/>
            <person name="Ma J."/>
        </authorList>
    </citation>
    <scope>NUCLEOTIDE SEQUENCE [LARGE SCALE GENOMIC DNA]</scope>
    <source>
        <strain evidence="6">JCM 6835</strain>
    </source>
</reference>
<dbReference type="PANTHER" id="PTHR46708:SF2">
    <property type="entry name" value="FIBRONECTIN TYPE-III DOMAIN-CONTAINING PROTEIN"/>
    <property type="match status" value="1"/>
</dbReference>
<dbReference type="InterPro" id="IPR036116">
    <property type="entry name" value="FN3_sf"/>
</dbReference>
<evidence type="ECO:0000259" key="4">
    <source>
        <dbReference type="PROSITE" id="PS50853"/>
    </source>
</evidence>
<proteinExistence type="predicted"/>
<dbReference type="InterPro" id="IPR003961">
    <property type="entry name" value="FN3_dom"/>
</dbReference>
<keyword evidence="2" id="KW-0326">Glycosidase</keyword>
<dbReference type="RefSeq" id="WP_346154464.1">
    <property type="nucleotide sequence ID" value="NZ_BAAATE010000034.1"/>
</dbReference>
<dbReference type="SUPFAM" id="SSF49265">
    <property type="entry name" value="Fibronectin type III"/>
    <property type="match status" value="2"/>
</dbReference>
<evidence type="ECO:0000256" key="3">
    <source>
        <dbReference type="ARBA" id="ARBA00023326"/>
    </source>
</evidence>
<keyword evidence="2" id="KW-0378">Hydrolase</keyword>
<dbReference type="SMART" id="SM00060">
    <property type="entry name" value="FN3"/>
    <property type="match status" value="3"/>
</dbReference>
<dbReference type="Gene3D" id="2.60.40.10">
    <property type="entry name" value="Immunoglobulins"/>
    <property type="match status" value="3"/>
</dbReference>
<evidence type="ECO:0000313" key="6">
    <source>
        <dbReference type="Proteomes" id="UP001501666"/>
    </source>
</evidence>
<keyword evidence="3" id="KW-0624">Polysaccharide degradation</keyword>
<dbReference type="InterPro" id="IPR050991">
    <property type="entry name" value="ECM_Regulatory_Proteins"/>
</dbReference>
<feature type="domain" description="Fibronectin type-III" evidence="4">
    <location>
        <begin position="211"/>
        <end position="303"/>
    </location>
</feature>
<evidence type="ECO:0000313" key="5">
    <source>
        <dbReference type="EMBL" id="GAA2691827.1"/>
    </source>
</evidence>
<gene>
    <name evidence="5" type="ORF">GCM10010412_082360</name>
</gene>
<sequence>MGLVRFITPYTTTSPATSHTYFYGSISPGNRIVLFVQSYAGVSSISGGFTEHEWASNTLGIRMLSKVSYGGDSSVTVYTTDSTDRIFIWGYELDDAEVYYGSASAKEGVSSAYWSESGLPDGCVALMGVSMYIAGTDNTSASWPSGFSNKGYTYRDWSDGGGSKRVWGATAVNEYVSGSISVSKQLINNQPIGTSYAWAGGVWGPNPDNTPPTDPTNLRLTGMTPTSVTVAWDASSDSGSGVSGYTTYLNGVAKGSTSSRTATFSGLTSGVSVTIQVDAYDGKGNRSAKAELVVTPINDTTPPIVPTVRVTALDAGKITVGWDTPYDESVVVGYGVYLNGTKQGADQTARSKAFAGLSAGALYTISVDAIDLLGNRSAKGTRTVRAQADRNPPTLPGSVSVVATSKTAITLAWNPSSDDNVGVAGYGLYLGSLRVAEIPSRVYTFTGLTPGVSYTVGVDAVDELGNRSNRVMQSATTLEDTSGDAPPYEYVLYDWDTHLPLDSLPLQNVSFEITLNGSGQLTADIPLYDSAYTVGRITAATRPERTMLLVYRGEQLVWGGRIVDPQDYDSGSGVLKITAEESVAIYGKRYVAFTGPRAGTVPHTEVTWLLEHAASPADLRWLTYDGVAGTGTVDREYRADDFVRILDTVSDVAAAPGGFDWYVKPGWDAVNDRPRFVLRRVSRIEPPDTGLTLEYPGNVRGFSRSTRRGLATRTWGQLRRPDGGVMLSSVTRNDLLSDGWPLIEETWQFDGLTSQAALDAETQRASDASAGAKQVFEFVLAISPDVRWWQWELGGMARVVITDHLYPAQPDGAPGLDRPMKIVSLKVQPDSNDGELVTVTTGEHTVAVD</sequence>
<name>A0ABP6FHA8_9ACTN</name>
<dbReference type="CDD" id="cd00063">
    <property type="entry name" value="FN3"/>
    <property type="match status" value="2"/>
</dbReference>
<keyword evidence="1" id="KW-0677">Repeat</keyword>
<dbReference type="EMBL" id="BAAATE010000034">
    <property type="protein sequence ID" value="GAA2691827.1"/>
    <property type="molecule type" value="Genomic_DNA"/>
</dbReference>
<accession>A0ABP6FHA8</accession>
<dbReference type="Proteomes" id="UP001501666">
    <property type="component" value="Unassembled WGS sequence"/>
</dbReference>
<comment type="caution">
    <text evidence="5">The sequence shown here is derived from an EMBL/GenBank/DDBJ whole genome shotgun (WGS) entry which is preliminary data.</text>
</comment>
<dbReference type="PROSITE" id="PS50853">
    <property type="entry name" value="FN3"/>
    <property type="match status" value="2"/>
</dbReference>
<dbReference type="InterPro" id="IPR013783">
    <property type="entry name" value="Ig-like_fold"/>
</dbReference>
<organism evidence="5 6">
    <name type="scientific">Nonomuraea recticatena</name>
    <dbReference type="NCBI Taxonomy" id="46178"/>
    <lineage>
        <taxon>Bacteria</taxon>
        <taxon>Bacillati</taxon>
        <taxon>Actinomycetota</taxon>
        <taxon>Actinomycetes</taxon>
        <taxon>Streptosporangiales</taxon>
        <taxon>Streptosporangiaceae</taxon>
        <taxon>Nonomuraea</taxon>
    </lineage>
</organism>
<dbReference type="PANTHER" id="PTHR46708">
    <property type="entry name" value="TENASCIN"/>
    <property type="match status" value="1"/>
</dbReference>
<keyword evidence="6" id="KW-1185">Reference proteome</keyword>
<dbReference type="Pfam" id="PF00041">
    <property type="entry name" value="fn3"/>
    <property type="match status" value="2"/>
</dbReference>
<keyword evidence="3" id="KW-0119">Carbohydrate metabolism</keyword>
<protein>
    <recommendedName>
        <fullName evidence="4">Fibronectin type-III domain-containing protein</fullName>
    </recommendedName>
</protein>